<dbReference type="AlphaFoldDB" id="A0A9P6UCH8"/>
<feature type="region of interest" description="Disordered" evidence="1">
    <location>
        <begin position="70"/>
        <end position="90"/>
    </location>
</feature>
<evidence type="ECO:0000313" key="3">
    <source>
        <dbReference type="Proteomes" id="UP000807716"/>
    </source>
</evidence>
<name>A0A9P6UCH8_9FUNG</name>
<dbReference type="Proteomes" id="UP000807716">
    <property type="component" value="Unassembled WGS sequence"/>
</dbReference>
<dbReference type="EMBL" id="JAAAJB010000035">
    <property type="protein sequence ID" value="KAG0269057.1"/>
    <property type="molecule type" value="Genomic_DNA"/>
</dbReference>
<reference evidence="2" key="1">
    <citation type="journal article" date="2020" name="Fungal Divers.">
        <title>Resolving the Mortierellaceae phylogeny through synthesis of multi-gene phylogenetics and phylogenomics.</title>
        <authorList>
            <person name="Vandepol N."/>
            <person name="Liber J."/>
            <person name="Desiro A."/>
            <person name="Na H."/>
            <person name="Kennedy M."/>
            <person name="Barry K."/>
            <person name="Grigoriev I.V."/>
            <person name="Miller A.N."/>
            <person name="O'Donnell K."/>
            <person name="Stajich J.E."/>
            <person name="Bonito G."/>
        </authorList>
    </citation>
    <scope>NUCLEOTIDE SEQUENCE</scope>
    <source>
        <strain evidence="2">BC1065</strain>
    </source>
</reference>
<sequence length="214" mass="24216">MDRVLHIVVPNITEAEEARNKRIGGDGPWAIESYLRNKGVQMALQSFQPSPGDWIMHSDIDELPRASTLAEIKASSPSASSSSPEKGNNTELQTRVIHCEVFYYSFEFKRAEPLKGPVLVQFQPAATGVDPNSDEPVELNDKGLRVFNKPLWEDWPNQGKDLFLRNEKYSYVGPPIDVPKFVTDHPDRFAYLTHRYKVPNASFLDVPEDYPSLV</sequence>
<feature type="compositionally biased region" description="Low complexity" evidence="1">
    <location>
        <begin position="74"/>
        <end position="84"/>
    </location>
</feature>
<proteinExistence type="predicted"/>
<organism evidence="2 3">
    <name type="scientific">Actinomortierella ambigua</name>
    <dbReference type="NCBI Taxonomy" id="1343610"/>
    <lineage>
        <taxon>Eukaryota</taxon>
        <taxon>Fungi</taxon>
        <taxon>Fungi incertae sedis</taxon>
        <taxon>Mucoromycota</taxon>
        <taxon>Mortierellomycotina</taxon>
        <taxon>Mortierellomycetes</taxon>
        <taxon>Mortierellales</taxon>
        <taxon>Mortierellaceae</taxon>
        <taxon>Actinomortierella</taxon>
    </lineage>
</organism>
<accession>A0A9P6UCH8</accession>
<dbReference type="OrthoDB" id="6474464at2759"/>
<protein>
    <submittedName>
        <fullName evidence="2">Uncharacterized protein</fullName>
    </submittedName>
</protein>
<evidence type="ECO:0000256" key="1">
    <source>
        <dbReference type="SAM" id="MobiDB-lite"/>
    </source>
</evidence>
<comment type="caution">
    <text evidence="2">The sequence shown here is derived from an EMBL/GenBank/DDBJ whole genome shotgun (WGS) entry which is preliminary data.</text>
</comment>
<evidence type="ECO:0000313" key="2">
    <source>
        <dbReference type="EMBL" id="KAG0269057.1"/>
    </source>
</evidence>
<keyword evidence="3" id="KW-1185">Reference proteome</keyword>
<gene>
    <name evidence="2" type="ORF">DFQ27_004989</name>
</gene>